<protein>
    <recommendedName>
        <fullName evidence="4">Integral membrane protein</fullName>
    </recommendedName>
</protein>
<dbReference type="Pfam" id="PF06161">
    <property type="entry name" value="DUF975"/>
    <property type="match status" value="1"/>
</dbReference>
<dbReference type="HOGENOM" id="CLU_045673_2_0_9"/>
<accession>S0NU22</accession>
<dbReference type="PANTHER" id="PTHR40076:SF1">
    <property type="entry name" value="MEMBRANE PROTEIN"/>
    <property type="match status" value="1"/>
</dbReference>
<sequence length="231" mass="25892">MKTNAELKMEAKQMLQGRWKESVLMCVIPTLIAILSVIVIAILMIPVLVITQDFPSYVDGSMTSTGDSSGGSGGGFVSGLIGTYFTVAIGWTFLDVFRGRKVMIEPFRDIFRSFRSPYALSVLVVYLLTTIFTTLWSLLLVIPGIIKYYSYSQAYMIYYDTVEETGERPGYLDTITASRRLMDGYKGQLFLLDLSFIGWHLLAIATLGIGYLWLTPYIEATKAAFYNNLPK</sequence>
<evidence type="ECO:0008006" key="4">
    <source>
        <dbReference type="Google" id="ProtNLM"/>
    </source>
</evidence>
<keyword evidence="1" id="KW-0812">Transmembrane</keyword>
<dbReference type="RefSeq" id="WP_016174037.1">
    <property type="nucleotide sequence ID" value="NZ_KE136389.1"/>
</dbReference>
<comment type="caution">
    <text evidence="2">The sequence shown here is derived from an EMBL/GenBank/DDBJ whole genome shotgun (WGS) entry which is preliminary data.</text>
</comment>
<feature type="transmembrane region" description="Helical" evidence="1">
    <location>
        <begin position="21"/>
        <end position="50"/>
    </location>
</feature>
<evidence type="ECO:0000313" key="3">
    <source>
        <dbReference type="Proteomes" id="UP000014136"/>
    </source>
</evidence>
<keyword evidence="1" id="KW-1133">Transmembrane helix</keyword>
<name>S0NU22_9ENTE</name>
<dbReference type="AlphaFoldDB" id="S0NU22"/>
<proteinExistence type="predicted"/>
<dbReference type="PANTHER" id="PTHR40076">
    <property type="entry name" value="MEMBRANE PROTEIN-RELATED"/>
    <property type="match status" value="1"/>
</dbReference>
<dbReference type="STRING" id="41997.RV16_GL000415"/>
<keyword evidence="1" id="KW-0472">Membrane</keyword>
<gene>
    <name evidence="2" type="ORF">OMQ_00226</name>
</gene>
<dbReference type="EMBL" id="AHYT01000001">
    <property type="protein sequence ID" value="EOT30522.1"/>
    <property type="molecule type" value="Genomic_DNA"/>
</dbReference>
<evidence type="ECO:0000313" key="2">
    <source>
        <dbReference type="EMBL" id="EOT30522.1"/>
    </source>
</evidence>
<organism evidence="2 3">
    <name type="scientific">Enterococcus saccharolyticus subsp. saccharolyticus ATCC 43076</name>
    <dbReference type="NCBI Taxonomy" id="1139996"/>
    <lineage>
        <taxon>Bacteria</taxon>
        <taxon>Bacillati</taxon>
        <taxon>Bacillota</taxon>
        <taxon>Bacilli</taxon>
        <taxon>Lactobacillales</taxon>
        <taxon>Enterococcaceae</taxon>
        <taxon>Enterococcus</taxon>
    </lineage>
</organism>
<keyword evidence="3" id="KW-1185">Reference proteome</keyword>
<dbReference type="OrthoDB" id="9784844at2"/>
<reference evidence="2 3" key="1">
    <citation type="submission" date="2013-03" db="EMBL/GenBank/DDBJ databases">
        <title>The Genome Sequence of Enterococcus saccharolyticus ATCC_43076 (Illumina only assembly).</title>
        <authorList>
            <consortium name="The Broad Institute Genomics Platform"/>
            <consortium name="The Broad Institute Genome Sequencing Center for Infectious Disease"/>
            <person name="Earl A."/>
            <person name="Russ C."/>
            <person name="Gilmore M."/>
            <person name="Surin D."/>
            <person name="Walker B."/>
            <person name="Young S."/>
            <person name="Zeng Q."/>
            <person name="Gargeya S."/>
            <person name="Fitzgerald M."/>
            <person name="Haas B."/>
            <person name="Abouelleil A."/>
            <person name="Allen A.W."/>
            <person name="Alvarado L."/>
            <person name="Arachchi H.M."/>
            <person name="Berlin A.M."/>
            <person name="Chapman S.B."/>
            <person name="Gainer-Dewar J."/>
            <person name="Goldberg J."/>
            <person name="Griggs A."/>
            <person name="Gujja S."/>
            <person name="Hansen M."/>
            <person name="Howarth C."/>
            <person name="Imamovic A."/>
            <person name="Ireland A."/>
            <person name="Larimer J."/>
            <person name="McCowan C."/>
            <person name="Murphy C."/>
            <person name="Pearson M."/>
            <person name="Poon T.W."/>
            <person name="Priest M."/>
            <person name="Roberts A."/>
            <person name="Saif S."/>
            <person name="Shea T."/>
            <person name="Sisk P."/>
            <person name="Sykes S."/>
            <person name="Wortman J."/>
            <person name="Nusbaum C."/>
            <person name="Birren B."/>
        </authorList>
    </citation>
    <scope>NUCLEOTIDE SEQUENCE [LARGE SCALE GENOMIC DNA]</scope>
    <source>
        <strain evidence="2 3">ATCC 43076</strain>
    </source>
</reference>
<dbReference type="InterPro" id="IPR010380">
    <property type="entry name" value="DUF975"/>
</dbReference>
<evidence type="ECO:0000256" key="1">
    <source>
        <dbReference type="SAM" id="Phobius"/>
    </source>
</evidence>
<feature type="transmembrane region" description="Helical" evidence="1">
    <location>
        <begin position="70"/>
        <end position="97"/>
    </location>
</feature>
<feature type="transmembrane region" description="Helical" evidence="1">
    <location>
        <begin position="189"/>
        <end position="214"/>
    </location>
</feature>
<dbReference type="PATRIC" id="fig|1139996.3.peg.216"/>
<dbReference type="eggNOG" id="COG5523">
    <property type="taxonomic scope" value="Bacteria"/>
</dbReference>
<feature type="transmembrane region" description="Helical" evidence="1">
    <location>
        <begin position="118"/>
        <end position="146"/>
    </location>
</feature>
<dbReference type="Proteomes" id="UP000014136">
    <property type="component" value="Unassembled WGS sequence"/>
</dbReference>